<proteinExistence type="predicted"/>
<comment type="caution">
    <text evidence="1">The sequence shown here is derived from an EMBL/GenBank/DDBJ whole genome shotgun (WGS) entry which is preliminary data.</text>
</comment>
<dbReference type="OrthoDB" id="417175at2759"/>
<dbReference type="Gramene" id="OE9D002378T1">
    <property type="protein sequence ID" value="OE9D002378C1"/>
    <property type="gene ID" value="OE9D002378"/>
</dbReference>
<keyword evidence="2" id="KW-1185">Reference proteome</keyword>
<dbReference type="Proteomes" id="UP000594638">
    <property type="component" value="Unassembled WGS sequence"/>
</dbReference>
<evidence type="ECO:0000313" key="1">
    <source>
        <dbReference type="EMBL" id="CAA2996431.1"/>
    </source>
</evidence>
<protein>
    <submittedName>
        <fullName evidence="1">GDP-L-galactose phosphorylase 2-like</fullName>
    </submittedName>
</protein>
<sequence length="64" mass="7236">MHLKNMPTEFQFDQIFASTRRLTVKSLLLVVYIAVEIGNPYFQLGYNSFGAFATIPPLLPSSKL</sequence>
<accession>A0A8S0SUJ6</accession>
<dbReference type="EMBL" id="CACTIH010005525">
    <property type="protein sequence ID" value="CAA2996431.1"/>
    <property type="molecule type" value="Genomic_DNA"/>
</dbReference>
<evidence type="ECO:0000313" key="2">
    <source>
        <dbReference type="Proteomes" id="UP000594638"/>
    </source>
</evidence>
<reference evidence="1 2" key="1">
    <citation type="submission" date="2019-12" db="EMBL/GenBank/DDBJ databases">
        <authorList>
            <person name="Alioto T."/>
            <person name="Alioto T."/>
            <person name="Gomez Garrido J."/>
        </authorList>
    </citation>
    <scope>NUCLEOTIDE SEQUENCE [LARGE SCALE GENOMIC DNA]</scope>
</reference>
<organism evidence="1 2">
    <name type="scientific">Olea europaea subsp. europaea</name>
    <dbReference type="NCBI Taxonomy" id="158383"/>
    <lineage>
        <taxon>Eukaryota</taxon>
        <taxon>Viridiplantae</taxon>
        <taxon>Streptophyta</taxon>
        <taxon>Embryophyta</taxon>
        <taxon>Tracheophyta</taxon>
        <taxon>Spermatophyta</taxon>
        <taxon>Magnoliopsida</taxon>
        <taxon>eudicotyledons</taxon>
        <taxon>Gunneridae</taxon>
        <taxon>Pentapetalae</taxon>
        <taxon>asterids</taxon>
        <taxon>lamiids</taxon>
        <taxon>Lamiales</taxon>
        <taxon>Oleaceae</taxon>
        <taxon>Oleeae</taxon>
        <taxon>Olea</taxon>
    </lineage>
</organism>
<feature type="non-terminal residue" evidence="1">
    <location>
        <position position="64"/>
    </location>
</feature>
<dbReference type="AlphaFoldDB" id="A0A8S0SUJ6"/>
<gene>
    <name evidence="1" type="ORF">OLEA9_D002378</name>
</gene>
<name>A0A8S0SUJ6_OLEEU</name>